<reference evidence="1" key="1">
    <citation type="submission" date="2021-08" db="EMBL/GenBank/DDBJ databases">
        <title>The first chromosome-level gecko genome reveals the dynamic sex chromosomes of Neotropical dwarf geckos (Sphaerodactylidae: Sphaerodactylus).</title>
        <authorList>
            <person name="Pinto B.J."/>
            <person name="Keating S.E."/>
            <person name="Gamble T."/>
        </authorList>
    </citation>
    <scope>NUCLEOTIDE SEQUENCE</scope>
    <source>
        <strain evidence="1">TG3544</strain>
    </source>
</reference>
<comment type="caution">
    <text evidence="1">The sequence shown here is derived from an EMBL/GenBank/DDBJ whole genome shotgun (WGS) entry which is preliminary data.</text>
</comment>
<evidence type="ECO:0000313" key="1">
    <source>
        <dbReference type="EMBL" id="KAH8012573.1"/>
    </source>
</evidence>
<gene>
    <name evidence="1" type="primary">ANKRD13A_1</name>
    <name evidence="1" type="ORF">K3G42_018762</name>
</gene>
<sequence>MEGGGGGAEGPGAPSLDGSPPGPAAPPAGEREGPGGISSGEPGGGGNSSISGGFPLHALVWHNDHRQLAKVLQKQTYSNNTVERFLRLVVKDLPKQDVEQRDPRGRTPLHLAVSLGYIESAKVLLGHKADVTKENSSGWTVLHEAVSTGDPEMVHMILQHRDYHQTSTTLGGVPELLQKINETPDFYVEMKWEFTSWVPLVSRVCPSDVCRIWKSGAKLRVDITLLGFENMSWERGRRSLIFRGEDTGNWAELIEVSLTKEGWWRE</sequence>
<protein>
    <submittedName>
        <fullName evidence="1">Ankyrin repeat domain-containing protein 13A</fullName>
    </submittedName>
</protein>
<name>A0ACB8FZX6_9SAUR</name>
<dbReference type="Proteomes" id="UP000827872">
    <property type="component" value="Linkage Group LG13"/>
</dbReference>
<organism evidence="1 2">
    <name type="scientific">Sphaerodactylus townsendi</name>
    <dbReference type="NCBI Taxonomy" id="933632"/>
    <lineage>
        <taxon>Eukaryota</taxon>
        <taxon>Metazoa</taxon>
        <taxon>Chordata</taxon>
        <taxon>Craniata</taxon>
        <taxon>Vertebrata</taxon>
        <taxon>Euteleostomi</taxon>
        <taxon>Lepidosauria</taxon>
        <taxon>Squamata</taxon>
        <taxon>Bifurcata</taxon>
        <taxon>Gekkota</taxon>
        <taxon>Sphaerodactylidae</taxon>
        <taxon>Sphaerodactylus</taxon>
    </lineage>
</organism>
<accession>A0ACB8FZX6</accession>
<evidence type="ECO:0000313" key="2">
    <source>
        <dbReference type="Proteomes" id="UP000827872"/>
    </source>
</evidence>
<proteinExistence type="predicted"/>
<keyword evidence="2" id="KW-1185">Reference proteome</keyword>
<dbReference type="EMBL" id="CM037626">
    <property type="protein sequence ID" value="KAH8012573.1"/>
    <property type="molecule type" value="Genomic_DNA"/>
</dbReference>